<dbReference type="AlphaFoldDB" id="A0A409XB62"/>
<evidence type="ECO:0000256" key="3">
    <source>
        <dbReference type="ARBA" id="ARBA00022723"/>
    </source>
</evidence>
<dbReference type="STRING" id="93625.A0A409XB62"/>
<feature type="binding site" description="axial binding residue" evidence="6">
    <location>
        <position position="480"/>
    </location>
    <ligand>
        <name>heme</name>
        <dbReference type="ChEBI" id="CHEBI:30413"/>
    </ligand>
    <ligandPart>
        <name>Fe</name>
        <dbReference type="ChEBI" id="CHEBI:18248"/>
    </ligandPart>
</feature>
<dbReference type="SUPFAM" id="SSF48264">
    <property type="entry name" value="Cytochrome P450"/>
    <property type="match status" value="2"/>
</dbReference>
<organism evidence="7 8">
    <name type="scientific">Psilocybe cyanescens</name>
    <dbReference type="NCBI Taxonomy" id="93625"/>
    <lineage>
        <taxon>Eukaryota</taxon>
        <taxon>Fungi</taxon>
        <taxon>Dikarya</taxon>
        <taxon>Basidiomycota</taxon>
        <taxon>Agaricomycotina</taxon>
        <taxon>Agaricomycetes</taxon>
        <taxon>Agaricomycetidae</taxon>
        <taxon>Agaricales</taxon>
        <taxon>Agaricineae</taxon>
        <taxon>Strophariaceae</taxon>
        <taxon>Psilocybe</taxon>
    </lineage>
</organism>
<keyword evidence="4" id="KW-0560">Oxidoreductase</keyword>
<keyword evidence="8" id="KW-1185">Reference proteome</keyword>
<dbReference type="OrthoDB" id="1844152at2759"/>
<evidence type="ECO:0000256" key="1">
    <source>
        <dbReference type="ARBA" id="ARBA00001971"/>
    </source>
</evidence>
<dbReference type="Gene3D" id="1.10.630.10">
    <property type="entry name" value="Cytochrome P450"/>
    <property type="match status" value="2"/>
</dbReference>
<dbReference type="GO" id="GO:0020037">
    <property type="term" value="F:heme binding"/>
    <property type="evidence" value="ECO:0007669"/>
    <property type="project" value="InterPro"/>
</dbReference>
<dbReference type="InterPro" id="IPR001128">
    <property type="entry name" value="Cyt_P450"/>
</dbReference>
<dbReference type="InParanoid" id="A0A409XB62"/>
<comment type="caution">
    <text evidence="7">The sequence shown here is derived from an EMBL/GenBank/DDBJ whole genome shotgun (WGS) entry which is preliminary data.</text>
</comment>
<dbReference type="CDD" id="cd11041">
    <property type="entry name" value="CYP503A1-like"/>
    <property type="match status" value="1"/>
</dbReference>
<gene>
    <name evidence="7" type="ORF">CVT25_001139</name>
</gene>
<comment type="similarity">
    <text evidence="2">Belongs to the cytochrome P450 family.</text>
</comment>
<dbReference type="InterPro" id="IPR002401">
    <property type="entry name" value="Cyt_P450_E_grp-I"/>
</dbReference>
<keyword evidence="6" id="KW-0349">Heme</keyword>
<evidence type="ECO:0000256" key="2">
    <source>
        <dbReference type="ARBA" id="ARBA00010617"/>
    </source>
</evidence>
<evidence type="ECO:0000256" key="5">
    <source>
        <dbReference type="ARBA" id="ARBA00023004"/>
    </source>
</evidence>
<sequence length="667" mass="75371">MQTTSTNALPAAAILFSVYLLVRFFCAPTHKVSIFSILFVNYDLIGLSPQLRHIPTIGSSNILFSYLDAFRYFRNAHEIVQEGYEKYCGTAFKVSTMGRWLVVISGQDMFDDIRRASDDQISFNDAVGEAIQTDYTIGPQVRTDPYHTAIVRTPLTRNLAIRFTDIKDEISTAFEDIVPDKGDEWTSFPALSTIMHVVCRTSNRLFVGLPLCRDPDYVKLNQQFTIDVIVGGQIINMFPPLLKPIVGRLLTNVPASIKRAMVHLGPLIHAQLEREKSSSRDDKPNDLISWLLDEAQGPQRSPRDLVIRILSINFAAIHTTSHGLTHALFYLAANPEYVQPMREEVEAVIEAEGWTKLSMGKMRKVDSFIKESQRLSIGAGELVACLRLRVFVDDHTTLVIMRRKVVKDFTFSNGVTLPAGTHLAVATYATHMDPEIYDNPHQFKGFRFAEMREEEGENIKHQIVSLSPDYLVFGAGRHACEDPYHNGIVRTCLTRNIGVRFSDNQDEIPAEYPQRETARWTTGPALETVMHVVCRNYLSASHYLTIHTTFHALTHTLHYLATYPEYADLMREEAVTAAEGWIKTVMDKMHKVDGFIKESQRLTTGAVLVALARKILKDFTFSNGVVVPAETHIAICSYPTHTEEINQSIYYPSTKLVGNIFNIFLYI</sequence>
<evidence type="ECO:0000313" key="7">
    <source>
        <dbReference type="EMBL" id="PPQ87954.1"/>
    </source>
</evidence>
<reference evidence="7 8" key="1">
    <citation type="journal article" date="2018" name="Evol. Lett.">
        <title>Horizontal gene cluster transfer increased hallucinogenic mushroom diversity.</title>
        <authorList>
            <person name="Reynolds H.T."/>
            <person name="Vijayakumar V."/>
            <person name="Gluck-Thaler E."/>
            <person name="Korotkin H.B."/>
            <person name="Matheny P.B."/>
            <person name="Slot J.C."/>
        </authorList>
    </citation>
    <scope>NUCLEOTIDE SEQUENCE [LARGE SCALE GENOMIC DNA]</scope>
    <source>
        <strain evidence="7 8">2631</strain>
    </source>
</reference>
<comment type="cofactor">
    <cofactor evidence="1 6">
        <name>heme</name>
        <dbReference type="ChEBI" id="CHEBI:30413"/>
    </cofactor>
</comment>
<keyword evidence="5 6" id="KW-0408">Iron</keyword>
<dbReference type="InterPro" id="IPR036396">
    <property type="entry name" value="Cyt_P450_sf"/>
</dbReference>
<evidence type="ECO:0000256" key="4">
    <source>
        <dbReference type="ARBA" id="ARBA00023002"/>
    </source>
</evidence>
<dbReference type="EMBL" id="NHYD01002182">
    <property type="protein sequence ID" value="PPQ87954.1"/>
    <property type="molecule type" value="Genomic_DNA"/>
</dbReference>
<dbReference type="GO" id="GO:0005506">
    <property type="term" value="F:iron ion binding"/>
    <property type="evidence" value="ECO:0007669"/>
    <property type="project" value="InterPro"/>
</dbReference>
<evidence type="ECO:0008006" key="9">
    <source>
        <dbReference type="Google" id="ProtNLM"/>
    </source>
</evidence>
<accession>A0A409XB62</accession>
<name>A0A409XB62_PSICY</name>
<evidence type="ECO:0000256" key="6">
    <source>
        <dbReference type="PIRSR" id="PIRSR602401-1"/>
    </source>
</evidence>
<dbReference type="Proteomes" id="UP000283269">
    <property type="component" value="Unassembled WGS sequence"/>
</dbReference>
<dbReference type="Pfam" id="PF00067">
    <property type="entry name" value="p450"/>
    <property type="match status" value="3"/>
</dbReference>
<dbReference type="PANTHER" id="PTHR46206">
    <property type="entry name" value="CYTOCHROME P450"/>
    <property type="match status" value="1"/>
</dbReference>
<keyword evidence="3 6" id="KW-0479">Metal-binding</keyword>
<dbReference type="PRINTS" id="PR00463">
    <property type="entry name" value="EP450I"/>
</dbReference>
<evidence type="ECO:0000313" key="8">
    <source>
        <dbReference type="Proteomes" id="UP000283269"/>
    </source>
</evidence>
<protein>
    <recommendedName>
        <fullName evidence="9">Cytochrome P450</fullName>
    </recommendedName>
</protein>
<proteinExistence type="inferred from homology"/>
<dbReference type="GO" id="GO:0004497">
    <property type="term" value="F:monooxygenase activity"/>
    <property type="evidence" value="ECO:0007669"/>
    <property type="project" value="InterPro"/>
</dbReference>
<dbReference type="GO" id="GO:0016705">
    <property type="term" value="F:oxidoreductase activity, acting on paired donors, with incorporation or reduction of molecular oxygen"/>
    <property type="evidence" value="ECO:0007669"/>
    <property type="project" value="InterPro"/>
</dbReference>